<gene>
    <name evidence="1" type="ORF">PHPALM_926</name>
</gene>
<dbReference type="AlphaFoldDB" id="A0A2P4YTP0"/>
<organism evidence="1 2">
    <name type="scientific">Phytophthora palmivora</name>
    <dbReference type="NCBI Taxonomy" id="4796"/>
    <lineage>
        <taxon>Eukaryota</taxon>
        <taxon>Sar</taxon>
        <taxon>Stramenopiles</taxon>
        <taxon>Oomycota</taxon>
        <taxon>Peronosporomycetes</taxon>
        <taxon>Peronosporales</taxon>
        <taxon>Peronosporaceae</taxon>
        <taxon>Phytophthora</taxon>
    </lineage>
</organism>
<name>A0A2P4YTP0_9STRA</name>
<dbReference type="OrthoDB" id="6514910at2759"/>
<evidence type="ECO:0000313" key="2">
    <source>
        <dbReference type="Proteomes" id="UP000237271"/>
    </source>
</evidence>
<comment type="caution">
    <text evidence="1">The sequence shown here is derived from an EMBL/GenBank/DDBJ whole genome shotgun (WGS) entry which is preliminary data.</text>
</comment>
<reference evidence="1 2" key="1">
    <citation type="journal article" date="2017" name="Genome Biol. Evol.">
        <title>Phytophthora megakarya and P. palmivora, closely related causal agents of cacao black pod rot, underwent increases in genome sizes and gene numbers by different mechanisms.</title>
        <authorList>
            <person name="Ali S.S."/>
            <person name="Shao J."/>
            <person name="Lary D.J."/>
            <person name="Kronmiller B."/>
            <person name="Shen D."/>
            <person name="Strem M.D."/>
            <person name="Amoako-Attah I."/>
            <person name="Akrofi A.Y."/>
            <person name="Begoude B.A."/>
            <person name="Ten Hoopen G.M."/>
            <person name="Coulibaly K."/>
            <person name="Kebe B.I."/>
            <person name="Melnick R.L."/>
            <person name="Guiltinan M.J."/>
            <person name="Tyler B.M."/>
            <person name="Meinhardt L.W."/>
            <person name="Bailey B.A."/>
        </authorList>
    </citation>
    <scope>NUCLEOTIDE SEQUENCE [LARGE SCALE GENOMIC DNA]</scope>
    <source>
        <strain evidence="2">sbr112.9</strain>
    </source>
</reference>
<keyword evidence="2" id="KW-1185">Reference proteome</keyword>
<dbReference type="EMBL" id="NCKW01000156">
    <property type="protein sequence ID" value="POM81146.1"/>
    <property type="molecule type" value="Genomic_DNA"/>
</dbReference>
<evidence type="ECO:0000313" key="1">
    <source>
        <dbReference type="EMBL" id="POM81146.1"/>
    </source>
</evidence>
<proteinExistence type="predicted"/>
<dbReference type="Proteomes" id="UP000237271">
    <property type="component" value="Unassembled WGS sequence"/>
</dbReference>
<sequence length="84" mass="9691">MASRLGYCKQVIEKKKCDLKQCHVIIYPLNSYSQHDSHYLVGFTTSTLLLYLWQQVAVPFSRVVKGYYAFVGGLDVHNLLRLQP</sequence>
<accession>A0A2P4YTP0</accession>
<protein>
    <submittedName>
        <fullName evidence="1">Uncharacterized protein</fullName>
    </submittedName>
</protein>